<dbReference type="EMBL" id="MQVS01000001">
    <property type="protein sequence ID" value="OKL52816.1"/>
    <property type="molecule type" value="Genomic_DNA"/>
</dbReference>
<dbReference type="AlphaFoldDB" id="A0A1Q5PZB2"/>
<reference evidence="2" key="1">
    <citation type="submission" date="2016-12" db="EMBL/GenBank/DDBJ databases">
        <authorList>
            <person name="Meng X."/>
        </authorList>
    </citation>
    <scope>NUCLEOTIDE SEQUENCE [LARGE SCALE GENOMIC DNA]</scope>
    <source>
        <strain evidence="2">DSM 20732</strain>
    </source>
</reference>
<organism evidence="1 2">
    <name type="scientific">Buchananella hordeovulneris</name>
    <dbReference type="NCBI Taxonomy" id="52770"/>
    <lineage>
        <taxon>Bacteria</taxon>
        <taxon>Bacillati</taxon>
        <taxon>Actinomycetota</taxon>
        <taxon>Actinomycetes</taxon>
        <taxon>Actinomycetales</taxon>
        <taxon>Actinomycetaceae</taxon>
        <taxon>Buchananella</taxon>
    </lineage>
</organism>
<dbReference type="Proteomes" id="UP000185612">
    <property type="component" value="Unassembled WGS sequence"/>
</dbReference>
<protein>
    <submittedName>
        <fullName evidence="1">Uncharacterized protein</fullName>
    </submittedName>
</protein>
<sequence length="177" mass="19701">MADEDYPGIDRERAHPHAQALIPDDFFWDGGDDLSPFGSDEGFTALAEWRAWRAKHPRAAVRSCLQWVVRSVGEMPLAAYTDALASPARVQQLVADPQVDDWYEIFTLDISIIATVLGQFVDEGVVDASALPFLQRALNRQSLYAAALPAWDYAPQWAARVTRLSEISAQIAAHHLR</sequence>
<proteinExistence type="predicted"/>
<name>A0A1Q5PZB2_9ACTO</name>
<evidence type="ECO:0000313" key="1">
    <source>
        <dbReference type="EMBL" id="OKL52816.1"/>
    </source>
</evidence>
<gene>
    <name evidence="1" type="ORF">BSZ40_01615</name>
</gene>
<dbReference type="InParanoid" id="A0A1Q5PZB2"/>
<accession>A0A1Q5PZB2</accession>
<keyword evidence="2" id="KW-1185">Reference proteome</keyword>
<comment type="caution">
    <text evidence="1">The sequence shown here is derived from an EMBL/GenBank/DDBJ whole genome shotgun (WGS) entry which is preliminary data.</text>
</comment>
<evidence type="ECO:0000313" key="2">
    <source>
        <dbReference type="Proteomes" id="UP000185612"/>
    </source>
</evidence>